<dbReference type="InterPro" id="IPR026041">
    <property type="entry name" value="ElbB"/>
</dbReference>
<sequence>MPTKKIAVILAGCGVFDGSEIHESTLTLLYLSEQGAEVQCFAPNINQAHVVNHVTQQEAAETRNVLVESARIARGNIKNITELNVDDFGALIIPGGFGAAKNLSDFAFKGADCTVNADVLAATQAFAKAEKPIGLICIAPHLAPKIYGRGIICTIGKDTNTAAEIEKMGAIHQDCTVDNIVEDKAHKLVTTPAYMLGRSIGDIAPGIRKLVLRVLQLTDFQ</sequence>
<evidence type="ECO:0000256" key="1">
    <source>
        <dbReference type="PIRNR" id="PIRNR006320"/>
    </source>
</evidence>
<name>A0A974RWJ3_9GAMM</name>
<organism evidence="2 3">
    <name type="scientific">Entomomonas asaccharolytica</name>
    <dbReference type="NCBI Taxonomy" id="2785331"/>
    <lineage>
        <taxon>Bacteria</taxon>
        <taxon>Pseudomonadati</taxon>
        <taxon>Pseudomonadota</taxon>
        <taxon>Gammaproteobacteria</taxon>
        <taxon>Pseudomonadales</taxon>
        <taxon>Pseudomonadaceae</taxon>
        <taxon>Entomomonas</taxon>
    </lineage>
</organism>
<dbReference type="RefSeq" id="WP_201091663.1">
    <property type="nucleotide sequence ID" value="NZ_CP067393.1"/>
</dbReference>
<dbReference type="PANTHER" id="PTHR10224:SF12">
    <property type="entry name" value="GLYOXALASE ELBB"/>
    <property type="match status" value="1"/>
</dbReference>
<comment type="similarity">
    <text evidence="1">Belongs to the peptidase C56 family.</text>
</comment>
<comment type="catalytic activity">
    <reaction evidence="1">
        <text>glyoxal + H2O = glycolate + H(+)</text>
        <dbReference type="Rhea" id="RHEA:51672"/>
        <dbReference type="ChEBI" id="CHEBI:15377"/>
        <dbReference type="ChEBI" id="CHEBI:15378"/>
        <dbReference type="ChEBI" id="CHEBI:29805"/>
        <dbReference type="ChEBI" id="CHEBI:34779"/>
    </reaction>
</comment>
<dbReference type="NCBIfam" id="NF008747">
    <property type="entry name" value="PRK11780.1"/>
    <property type="match status" value="1"/>
</dbReference>
<dbReference type="CDD" id="cd03133">
    <property type="entry name" value="GATase1_ES1"/>
    <property type="match status" value="1"/>
</dbReference>
<dbReference type="GO" id="GO:0016829">
    <property type="term" value="F:lyase activity"/>
    <property type="evidence" value="ECO:0007669"/>
    <property type="project" value="UniProtKB-UniRule"/>
</dbReference>
<gene>
    <name evidence="2" type="primary">elbB</name>
    <name evidence="2" type="ORF">JHT90_12880</name>
</gene>
<dbReference type="Gene3D" id="3.40.50.880">
    <property type="match status" value="1"/>
</dbReference>
<comment type="function">
    <text evidence="1">Displays glyoxalase activity, catalyzing the conversion of glyoxal to glycolate.</text>
</comment>
<dbReference type="SUPFAM" id="SSF52317">
    <property type="entry name" value="Class I glutamine amidotransferase-like"/>
    <property type="match status" value="1"/>
</dbReference>
<keyword evidence="3" id="KW-1185">Reference proteome</keyword>
<accession>A0A974RWJ3</accession>
<evidence type="ECO:0000313" key="3">
    <source>
        <dbReference type="Proteomes" id="UP000595278"/>
    </source>
</evidence>
<dbReference type="InterPro" id="IPR029062">
    <property type="entry name" value="Class_I_gatase-like"/>
</dbReference>
<evidence type="ECO:0000313" key="2">
    <source>
        <dbReference type="EMBL" id="QQP85263.1"/>
    </source>
</evidence>
<proteinExistence type="inferred from homology"/>
<dbReference type="PANTHER" id="PTHR10224">
    <property type="entry name" value="ES1 PROTEIN HOMOLOG, MITOCHONDRIAL"/>
    <property type="match status" value="1"/>
</dbReference>
<dbReference type="EMBL" id="CP067393">
    <property type="protein sequence ID" value="QQP85263.1"/>
    <property type="molecule type" value="Genomic_DNA"/>
</dbReference>
<protein>
    <recommendedName>
        <fullName evidence="1">Glyoxalase</fullName>
    </recommendedName>
</protein>
<dbReference type="PIRSF" id="PIRSF006320">
    <property type="entry name" value="Elb2"/>
    <property type="match status" value="1"/>
</dbReference>
<dbReference type="Proteomes" id="UP000595278">
    <property type="component" value="Chromosome"/>
</dbReference>
<dbReference type="AlphaFoldDB" id="A0A974RWJ3"/>
<keyword evidence="1 2" id="KW-0456">Lyase</keyword>
<dbReference type="KEGG" id="eaz:JHT90_12880"/>
<reference evidence="2 3" key="1">
    <citation type="submission" date="2021-01" db="EMBL/GenBank/DDBJ databases">
        <title>Entomomonas sp. F2A isolated from a house cricket (Acheta domesticus).</title>
        <authorList>
            <person name="Spergser J."/>
            <person name="Busse H.-J."/>
        </authorList>
    </citation>
    <scope>NUCLEOTIDE SEQUENCE [LARGE SCALE GENOMIC DNA]</scope>
    <source>
        <strain evidence="2 3">F2A</strain>
    </source>
</reference>